<dbReference type="AlphaFoldDB" id="A0AAW2SKC3"/>
<proteinExistence type="predicted"/>
<dbReference type="EMBL" id="JACGWJ010000010">
    <property type="protein sequence ID" value="KAL0392945.1"/>
    <property type="molecule type" value="Genomic_DNA"/>
</dbReference>
<gene>
    <name evidence="2" type="ORF">Sradi_2517300</name>
</gene>
<reference evidence="2" key="1">
    <citation type="submission" date="2020-06" db="EMBL/GenBank/DDBJ databases">
        <authorList>
            <person name="Li T."/>
            <person name="Hu X."/>
            <person name="Zhang T."/>
            <person name="Song X."/>
            <person name="Zhang H."/>
            <person name="Dai N."/>
            <person name="Sheng W."/>
            <person name="Hou X."/>
            <person name="Wei L."/>
        </authorList>
    </citation>
    <scope>NUCLEOTIDE SEQUENCE</scope>
    <source>
        <strain evidence="2">G02</strain>
        <tissue evidence="2">Leaf</tissue>
    </source>
</reference>
<feature type="region of interest" description="Disordered" evidence="1">
    <location>
        <begin position="1"/>
        <end position="26"/>
    </location>
</feature>
<name>A0AAW2SKC3_SESRA</name>
<organism evidence="2">
    <name type="scientific">Sesamum radiatum</name>
    <name type="common">Black benniseed</name>
    <dbReference type="NCBI Taxonomy" id="300843"/>
    <lineage>
        <taxon>Eukaryota</taxon>
        <taxon>Viridiplantae</taxon>
        <taxon>Streptophyta</taxon>
        <taxon>Embryophyta</taxon>
        <taxon>Tracheophyta</taxon>
        <taxon>Spermatophyta</taxon>
        <taxon>Magnoliopsida</taxon>
        <taxon>eudicotyledons</taxon>
        <taxon>Gunneridae</taxon>
        <taxon>Pentapetalae</taxon>
        <taxon>asterids</taxon>
        <taxon>lamiids</taxon>
        <taxon>Lamiales</taxon>
        <taxon>Pedaliaceae</taxon>
        <taxon>Sesamum</taxon>
    </lineage>
</organism>
<evidence type="ECO:0000256" key="1">
    <source>
        <dbReference type="SAM" id="MobiDB-lite"/>
    </source>
</evidence>
<evidence type="ECO:0000313" key="2">
    <source>
        <dbReference type="EMBL" id="KAL0392945.1"/>
    </source>
</evidence>
<accession>A0AAW2SKC3</accession>
<reference evidence="2" key="2">
    <citation type="journal article" date="2024" name="Plant">
        <title>Genomic evolution and insights into agronomic trait innovations of Sesamum species.</title>
        <authorList>
            <person name="Miao H."/>
            <person name="Wang L."/>
            <person name="Qu L."/>
            <person name="Liu H."/>
            <person name="Sun Y."/>
            <person name="Le M."/>
            <person name="Wang Q."/>
            <person name="Wei S."/>
            <person name="Zheng Y."/>
            <person name="Lin W."/>
            <person name="Duan Y."/>
            <person name="Cao H."/>
            <person name="Xiong S."/>
            <person name="Wang X."/>
            <person name="Wei L."/>
            <person name="Li C."/>
            <person name="Ma Q."/>
            <person name="Ju M."/>
            <person name="Zhao R."/>
            <person name="Li G."/>
            <person name="Mu C."/>
            <person name="Tian Q."/>
            <person name="Mei H."/>
            <person name="Zhang T."/>
            <person name="Gao T."/>
            <person name="Zhang H."/>
        </authorList>
    </citation>
    <scope>NUCLEOTIDE SEQUENCE</scope>
    <source>
        <strain evidence="2">G02</strain>
    </source>
</reference>
<sequence length="50" mass="5375">MSKGGGTPIKVAKEASDPPDDIPTRIPVDALKESIKAEDPHVGREIEMFT</sequence>
<comment type="caution">
    <text evidence="2">The sequence shown here is derived from an EMBL/GenBank/DDBJ whole genome shotgun (WGS) entry which is preliminary data.</text>
</comment>
<protein>
    <submittedName>
        <fullName evidence="2">Uncharacterized protein</fullName>
    </submittedName>
</protein>